<dbReference type="SUPFAM" id="SSF52540">
    <property type="entry name" value="P-loop containing nucleoside triphosphate hydrolases"/>
    <property type="match status" value="1"/>
</dbReference>
<keyword evidence="9" id="KW-0460">Magnesium</keyword>
<evidence type="ECO:0000313" key="12">
    <source>
        <dbReference type="Proteomes" id="UP000199233"/>
    </source>
</evidence>
<dbReference type="Proteomes" id="UP000199233">
    <property type="component" value="Unassembled WGS sequence"/>
</dbReference>
<reference evidence="11 12" key="1">
    <citation type="submission" date="2016-10" db="EMBL/GenBank/DDBJ databases">
        <authorList>
            <person name="de Groot N.N."/>
        </authorList>
    </citation>
    <scope>NUCLEOTIDE SEQUENCE [LARGE SCALE GENOMIC DNA]</scope>
    <source>
        <strain evidence="11 12">DSM 25927</strain>
    </source>
</reference>
<dbReference type="GO" id="GO:0002949">
    <property type="term" value="P:tRNA threonylcarbamoyladenosine modification"/>
    <property type="evidence" value="ECO:0007669"/>
    <property type="project" value="InterPro"/>
</dbReference>
<evidence type="ECO:0000256" key="2">
    <source>
        <dbReference type="ARBA" id="ARBA00007599"/>
    </source>
</evidence>
<keyword evidence="7" id="KW-0547">Nucleotide-binding</keyword>
<evidence type="ECO:0000256" key="1">
    <source>
        <dbReference type="ARBA" id="ARBA00004496"/>
    </source>
</evidence>
<evidence type="ECO:0000256" key="3">
    <source>
        <dbReference type="ARBA" id="ARBA00019010"/>
    </source>
</evidence>
<dbReference type="OrthoDB" id="9800307at2"/>
<dbReference type="EMBL" id="FOFS01000003">
    <property type="protein sequence ID" value="SEQ07083.1"/>
    <property type="molecule type" value="Genomic_DNA"/>
</dbReference>
<gene>
    <name evidence="11" type="ORF">SAMN04488038_103262</name>
</gene>
<dbReference type="GO" id="GO:0005524">
    <property type="term" value="F:ATP binding"/>
    <property type="evidence" value="ECO:0007669"/>
    <property type="project" value="UniProtKB-KW"/>
</dbReference>
<dbReference type="Gene3D" id="3.40.50.300">
    <property type="entry name" value="P-loop containing nucleotide triphosphate hydrolases"/>
    <property type="match status" value="1"/>
</dbReference>
<keyword evidence="12" id="KW-1185">Reference proteome</keyword>
<dbReference type="GO" id="GO:0005737">
    <property type="term" value="C:cytoplasm"/>
    <property type="evidence" value="ECO:0007669"/>
    <property type="project" value="UniProtKB-SubCell"/>
</dbReference>
<evidence type="ECO:0000256" key="6">
    <source>
        <dbReference type="ARBA" id="ARBA00022723"/>
    </source>
</evidence>
<keyword evidence="8" id="KW-0067">ATP-binding</keyword>
<protein>
    <recommendedName>
        <fullName evidence="3">tRNA threonylcarbamoyladenosine biosynthesis protein TsaE</fullName>
    </recommendedName>
    <alternativeName>
        <fullName evidence="10">t(6)A37 threonylcarbamoyladenosine biosynthesis protein TsaE</fullName>
    </alternativeName>
</protein>
<dbReference type="STRING" id="489703.SAMN04488038_103262"/>
<comment type="similarity">
    <text evidence="2">Belongs to the TsaE family.</text>
</comment>
<dbReference type="InterPro" id="IPR027417">
    <property type="entry name" value="P-loop_NTPase"/>
</dbReference>
<keyword evidence="4" id="KW-0963">Cytoplasm</keyword>
<dbReference type="PANTHER" id="PTHR33540:SF2">
    <property type="entry name" value="TRNA THREONYLCARBAMOYLADENOSINE BIOSYNTHESIS PROTEIN TSAE"/>
    <property type="match status" value="1"/>
</dbReference>
<evidence type="ECO:0000256" key="8">
    <source>
        <dbReference type="ARBA" id="ARBA00022840"/>
    </source>
</evidence>
<dbReference type="PANTHER" id="PTHR33540">
    <property type="entry name" value="TRNA THREONYLCARBAMOYLADENOSINE BIOSYNTHESIS PROTEIN TSAE"/>
    <property type="match status" value="1"/>
</dbReference>
<organism evidence="11 12">
    <name type="scientific">Solimonas aquatica</name>
    <dbReference type="NCBI Taxonomy" id="489703"/>
    <lineage>
        <taxon>Bacteria</taxon>
        <taxon>Pseudomonadati</taxon>
        <taxon>Pseudomonadota</taxon>
        <taxon>Gammaproteobacteria</taxon>
        <taxon>Nevskiales</taxon>
        <taxon>Nevskiaceae</taxon>
        <taxon>Solimonas</taxon>
    </lineage>
</organism>
<proteinExistence type="inferred from homology"/>
<sequence>MSESPPSLHLADASATEALGAVLAQWLAARGAGLVTLQGDLGAGKTTLVRGLLRALGASGPIRSPSYTLLEPYQLGGLRVLHMDFYRLQSPDELENLGLRDDPPEQSIWLVEWPERAGELLPPPDLALKLSNAAEGRTAELACAAAGRPALDRLLHAAKL</sequence>
<name>A0A1H9D2M4_9GAMM</name>
<evidence type="ECO:0000256" key="4">
    <source>
        <dbReference type="ARBA" id="ARBA00022490"/>
    </source>
</evidence>
<keyword evidence="5" id="KW-0819">tRNA processing</keyword>
<dbReference type="InterPro" id="IPR003442">
    <property type="entry name" value="T6A_TsaE"/>
</dbReference>
<comment type="subcellular location">
    <subcellularLocation>
        <location evidence="1">Cytoplasm</location>
    </subcellularLocation>
</comment>
<evidence type="ECO:0000256" key="7">
    <source>
        <dbReference type="ARBA" id="ARBA00022741"/>
    </source>
</evidence>
<dbReference type="GO" id="GO:0046872">
    <property type="term" value="F:metal ion binding"/>
    <property type="evidence" value="ECO:0007669"/>
    <property type="project" value="UniProtKB-KW"/>
</dbReference>
<dbReference type="NCBIfam" id="TIGR00150">
    <property type="entry name" value="T6A_YjeE"/>
    <property type="match status" value="1"/>
</dbReference>
<evidence type="ECO:0000256" key="9">
    <source>
        <dbReference type="ARBA" id="ARBA00022842"/>
    </source>
</evidence>
<dbReference type="RefSeq" id="WP_093283093.1">
    <property type="nucleotide sequence ID" value="NZ_FOFS01000003.1"/>
</dbReference>
<dbReference type="Pfam" id="PF02367">
    <property type="entry name" value="TsaE"/>
    <property type="match status" value="1"/>
</dbReference>
<evidence type="ECO:0000256" key="10">
    <source>
        <dbReference type="ARBA" id="ARBA00032441"/>
    </source>
</evidence>
<evidence type="ECO:0000313" key="11">
    <source>
        <dbReference type="EMBL" id="SEQ07083.1"/>
    </source>
</evidence>
<dbReference type="AlphaFoldDB" id="A0A1H9D2M4"/>
<keyword evidence="6" id="KW-0479">Metal-binding</keyword>
<accession>A0A1H9D2M4</accession>
<evidence type="ECO:0000256" key="5">
    <source>
        <dbReference type="ARBA" id="ARBA00022694"/>
    </source>
</evidence>